<proteinExistence type="predicted"/>
<dbReference type="Gene3D" id="3.10.10.10">
    <property type="entry name" value="HIV Type 1 Reverse Transcriptase, subunit A, domain 1"/>
    <property type="match status" value="1"/>
</dbReference>
<organism evidence="13">
    <name type="scientific">Fagus sylvatica</name>
    <name type="common">Beechnut</name>
    <dbReference type="NCBI Taxonomy" id="28930"/>
    <lineage>
        <taxon>Eukaryota</taxon>
        <taxon>Viridiplantae</taxon>
        <taxon>Streptophyta</taxon>
        <taxon>Embryophyta</taxon>
        <taxon>Tracheophyta</taxon>
        <taxon>Spermatophyta</taxon>
        <taxon>Magnoliopsida</taxon>
        <taxon>eudicotyledons</taxon>
        <taxon>Gunneridae</taxon>
        <taxon>Pentapetalae</taxon>
        <taxon>rosids</taxon>
        <taxon>fabids</taxon>
        <taxon>Fagales</taxon>
        <taxon>Fagaceae</taxon>
        <taxon>Fagus</taxon>
    </lineage>
</organism>
<keyword evidence="6" id="KW-0695">RNA-directed DNA polymerase</keyword>
<feature type="domain" description="RNase H type-1" evidence="10">
    <location>
        <begin position="960"/>
        <end position="1066"/>
    </location>
</feature>
<evidence type="ECO:0000256" key="2">
    <source>
        <dbReference type="ARBA" id="ARBA00022695"/>
    </source>
</evidence>
<gene>
    <name evidence="13" type="ORF">FSB_LOCUS56244</name>
</gene>
<dbReference type="InterPro" id="IPR043502">
    <property type="entry name" value="DNA/RNA_pol_sf"/>
</dbReference>
<dbReference type="InterPro" id="IPR036397">
    <property type="entry name" value="RNaseH_sf"/>
</dbReference>
<dbReference type="CDD" id="cd09279">
    <property type="entry name" value="RNase_HI_like"/>
    <property type="match status" value="1"/>
</dbReference>
<dbReference type="SUPFAM" id="SSF56672">
    <property type="entry name" value="DNA/RNA polymerases"/>
    <property type="match status" value="1"/>
</dbReference>
<dbReference type="GO" id="GO:0003676">
    <property type="term" value="F:nucleic acid binding"/>
    <property type="evidence" value="ECO:0007669"/>
    <property type="project" value="InterPro"/>
</dbReference>
<evidence type="ECO:0000256" key="4">
    <source>
        <dbReference type="ARBA" id="ARBA00022759"/>
    </source>
</evidence>
<dbReference type="CDD" id="cd01647">
    <property type="entry name" value="RT_LTR"/>
    <property type="match status" value="1"/>
</dbReference>
<dbReference type="PANTHER" id="PTHR37984">
    <property type="entry name" value="PROTEIN CBG26694"/>
    <property type="match status" value="1"/>
</dbReference>
<dbReference type="FunFam" id="3.30.70.270:FF:000020">
    <property type="entry name" value="Transposon Tf2-6 polyprotein-like Protein"/>
    <property type="match status" value="1"/>
</dbReference>
<feature type="compositionally biased region" description="Polar residues" evidence="7">
    <location>
        <begin position="183"/>
        <end position="194"/>
    </location>
</feature>
<evidence type="ECO:0000259" key="10">
    <source>
        <dbReference type="Pfam" id="PF13456"/>
    </source>
</evidence>
<keyword evidence="2" id="KW-0548">Nucleotidyltransferase</keyword>
<evidence type="ECO:0000259" key="11">
    <source>
        <dbReference type="Pfam" id="PF17917"/>
    </source>
</evidence>
<dbReference type="PANTHER" id="PTHR37984:SF5">
    <property type="entry name" value="PROTEIN NYNRIN-LIKE"/>
    <property type="match status" value="1"/>
</dbReference>
<evidence type="ECO:0000256" key="5">
    <source>
        <dbReference type="ARBA" id="ARBA00022801"/>
    </source>
</evidence>
<reference evidence="13" key="1">
    <citation type="submission" date="2018-02" db="EMBL/GenBank/DDBJ databases">
        <authorList>
            <person name="Cohen D.B."/>
            <person name="Kent A.D."/>
        </authorList>
    </citation>
    <scope>NUCLEOTIDE SEQUENCE</scope>
</reference>
<dbReference type="Gene3D" id="3.30.420.10">
    <property type="entry name" value="Ribonuclease H-like superfamily/Ribonuclease H"/>
    <property type="match status" value="1"/>
</dbReference>
<dbReference type="InterPro" id="IPR041373">
    <property type="entry name" value="RT_RNaseH"/>
</dbReference>
<name>A0A2N9IU33_FAGSY</name>
<evidence type="ECO:0000259" key="12">
    <source>
        <dbReference type="Pfam" id="PF17921"/>
    </source>
</evidence>
<dbReference type="Gene3D" id="1.10.340.70">
    <property type="match status" value="1"/>
</dbReference>
<protein>
    <submittedName>
        <fullName evidence="13">Uncharacterized protein</fullName>
    </submittedName>
</protein>
<keyword evidence="5" id="KW-0378">Hydrolase</keyword>
<dbReference type="Pfam" id="PF00078">
    <property type="entry name" value="RVT_1"/>
    <property type="match status" value="1"/>
</dbReference>
<feature type="domain" description="Retrotransposon gag" evidence="9">
    <location>
        <begin position="81"/>
        <end position="123"/>
    </location>
</feature>
<dbReference type="InterPro" id="IPR000477">
    <property type="entry name" value="RT_dom"/>
</dbReference>
<evidence type="ECO:0000256" key="7">
    <source>
        <dbReference type="SAM" id="MobiDB-lite"/>
    </source>
</evidence>
<dbReference type="InterPro" id="IPR005162">
    <property type="entry name" value="Retrotrans_gag_dom"/>
</dbReference>
<evidence type="ECO:0000259" key="9">
    <source>
        <dbReference type="Pfam" id="PF03732"/>
    </source>
</evidence>
<evidence type="ECO:0000313" key="13">
    <source>
        <dbReference type="EMBL" id="SPD28362.1"/>
    </source>
</evidence>
<evidence type="ECO:0000256" key="3">
    <source>
        <dbReference type="ARBA" id="ARBA00022722"/>
    </source>
</evidence>
<feature type="domain" description="Reverse transcriptase RNase H-like" evidence="11">
    <location>
        <begin position="792"/>
        <end position="894"/>
    </location>
</feature>
<keyword evidence="1" id="KW-0808">Transferase</keyword>
<dbReference type="InterPro" id="IPR041588">
    <property type="entry name" value="Integrase_H2C2"/>
</dbReference>
<dbReference type="GO" id="GO:0003964">
    <property type="term" value="F:RNA-directed DNA polymerase activity"/>
    <property type="evidence" value="ECO:0007669"/>
    <property type="project" value="UniProtKB-KW"/>
</dbReference>
<accession>A0A2N9IU33</accession>
<feature type="domain" description="Integrase zinc-binding" evidence="12">
    <location>
        <begin position="1274"/>
        <end position="1322"/>
    </location>
</feature>
<dbReference type="GO" id="GO:0004523">
    <property type="term" value="F:RNA-DNA hybrid ribonuclease activity"/>
    <property type="evidence" value="ECO:0007669"/>
    <property type="project" value="InterPro"/>
</dbReference>
<evidence type="ECO:0000256" key="1">
    <source>
        <dbReference type="ARBA" id="ARBA00022679"/>
    </source>
</evidence>
<dbReference type="InterPro" id="IPR050951">
    <property type="entry name" value="Retrovirus_Pol_polyprotein"/>
</dbReference>
<dbReference type="InterPro" id="IPR012337">
    <property type="entry name" value="RNaseH-like_sf"/>
</dbReference>
<dbReference type="InterPro" id="IPR002156">
    <property type="entry name" value="RNaseH_domain"/>
</dbReference>
<dbReference type="InterPro" id="IPR043128">
    <property type="entry name" value="Rev_trsase/Diguanyl_cyclase"/>
</dbReference>
<sequence length="1380" mass="155361">MTFSTVAALLEKERVPAGTRHFARRPPYPAGLLNQPYLEKYEVPTFTQYDGRKGNATEHVSKFLDAMGPHAGNGNLCLREFSKSLTDRAYTWYTTLKLNSVRTWDDMVEVFCTKYFHDEDKITLLTLHNTKKVQQRAYSLTLKDSEMRPWIAMVIMKSSRHCCKRAGKTALSVKAQVEKPKRSGQQVLAVSTQPDTKRKRQEDKLREELPPIPCTEQEMHAILDKWIADGLIRPAERAPMEEQKKHERGATAVVIHGNVADLDMDKEEIAPSESTIMALQKSPKFRSLFDQLGLGAEVRKMAIGALVSIAAKSGAQCFIVEAHASRAYLETTNAISFTDEDMEAHLFNLIPVSTLQAANISRRKVQAFYEDLAPARESLTSRTMGTPLPAWEDIRDHPEADLRNMLELKRKRKGAVREAQDQRPKCEDPGKKLGRAIPSCCAIQEAVRNLDEGSMEEPREEVDYQLSLAAKDLEYDQMLGLDPRLVAHSLNVEPGTRPVVQPKRTFHPEVEAQITKEIQKLLAAGFVKPIQHPQWLSNIVLVKKKNGQIRCCVDFRNLNKACPKDEFPLPSMDMLIDFAVGHKMFSFMDSFSGYNQIRMSPKDVEKTAFRTPIGNFYYTVMPFGLKNTGAKYQRTMTTIFHDMIHREIEDYVDDVVVKSKTREGYLETLRKVLERCRVYKLRMNLLKCAFGVSTGKFLSFLVHKRGIDVDPAKATAIATMKPPTNVKQLKSFLGKLSYIQRFILGLASLTSSFSHLLKKNVPFVWSQECQKAFETLKQIMSKLPTVCAPVMGKPLKLYLVSNNQAIGALIAQDDEQGQEQPVYYVSRALKETETRYLKAERVCLALVYVAQRLKHYFLAHQVHLMTKSHPIRTLLQRAVLSGRLARWLLQLSEYEITPITPMTIKSQAIAEMMTQFPGEDSFCISDEVLGEVHEVAIVDHTNFSWSLRFDGSSITNEEEAGIVLSREGHQAVAMSFKLGFPCSNNTAEYEAYLIGLAIAHEMGIKCLKVIGDSNLVVSQANGDFFLKEPTLAPYRTLAQKLEEKFNTLTIEYAHRSENRYTDALAALGSQVAFEGVSIDVIIVKRDTPITNTLEQKLDKPPISENDWRNQIKAALVNGYCAAGSTTAGDIPAEPASGTGSDMAAVGSNKKSLKVLKDYTLIGDQLYIRLLGGILARCLGKKEATKRLLDVHAKTCGHGKSISLYRRLQRIGYYWPSMCQEAQQSKVRILPEARGEAYKLKRQALRYFTEGSSLFKKGLAGEPLRCLGPPESRVALKEAHAGECGEHQRKKKLYQQLLSLGYYWPTMKKDAAEFIKTCHTCQVQANLIHSHPTTLQNMATPWPFHTWGLDLIGPINPASGGCIWILVATEYFTVDTPFCNY</sequence>
<dbReference type="Pfam" id="PF17921">
    <property type="entry name" value="Integrase_H2C2"/>
    <property type="match status" value="1"/>
</dbReference>
<dbReference type="Pfam" id="PF03732">
    <property type="entry name" value="Retrotrans_gag"/>
    <property type="match status" value="1"/>
</dbReference>
<evidence type="ECO:0000256" key="6">
    <source>
        <dbReference type="ARBA" id="ARBA00022918"/>
    </source>
</evidence>
<dbReference type="Pfam" id="PF17917">
    <property type="entry name" value="RT_RNaseH"/>
    <property type="match status" value="1"/>
</dbReference>
<evidence type="ECO:0000259" key="8">
    <source>
        <dbReference type="Pfam" id="PF00078"/>
    </source>
</evidence>
<dbReference type="Pfam" id="PF13456">
    <property type="entry name" value="RVT_3"/>
    <property type="match status" value="1"/>
</dbReference>
<dbReference type="SUPFAM" id="SSF53098">
    <property type="entry name" value="Ribonuclease H-like"/>
    <property type="match status" value="1"/>
</dbReference>
<keyword evidence="3" id="KW-0540">Nuclease</keyword>
<dbReference type="Gene3D" id="3.30.70.270">
    <property type="match status" value="2"/>
</dbReference>
<keyword evidence="4" id="KW-0255">Endonuclease</keyword>
<dbReference type="EMBL" id="OIVN01006227">
    <property type="protein sequence ID" value="SPD28362.1"/>
    <property type="molecule type" value="Genomic_DNA"/>
</dbReference>
<feature type="domain" description="Reverse transcriptase" evidence="8">
    <location>
        <begin position="542"/>
        <end position="700"/>
    </location>
</feature>
<feature type="region of interest" description="Disordered" evidence="7">
    <location>
        <begin position="182"/>
        <end position="207"/>
    </location>
</feature>